<keyword evidence="3" id="KW-0645">Protease</keyword>
<feature type="domain" description="Aminopeptidase N-like N-terminal" evidence="2">
    <location>
        <begin position="31"/>
        <end position="174"/>
    </location>
</feature>
<dbReference type="GO" id="GO:0043171">
    <property type="term" value="P:peptide catabolic process"/>
    <property type="evidence" value="ECO:0007669"/>
    <property type="project" value="TreeGrafter"/>
</dbReference>
<dbReference type="SUPFAM" id="SSF55486">
    <property type="entry name" value="Metalloproteases ('zincins'), catalytic domain"/>
    <property type="match status" value="1"/>
</dbReference>
<dbReference type="GO" id="GO:0070006">
    <property type="term" value="F:metalloaminopeptidase activity"/>
    <property type="evidence" value="ECO:0007669"/>
    <property type="project" value="TreeGrafter"/>
</dbReference>
<dbReference type="Pfam" id="PF01433">
    <property type="entry name" value="Peptidase_M1"/>
    <property type="match status" value="1"/>
</dbReference>
<dbReference type="Proteomes" id="UP000217209">
    <property type="component" value="Chromosome"/>
</dbReference>
<reference evidence="3 4" key="1">
    <citation type="submission" date="2016-12" db="EMBL/GenBank/DDBJ databases">
        <authorList>
            <person name="Song W.-J."/>
            <person name="Kurnit D.M."/>
        </authorList>
    </citation>
    <scope>NUCLEOTIDE SEQUENCE [LARGE SCALE GENOMIC DNA]</scope>
    <source>
        <strain evidence="3 4">DSM 30827</strain>
    </source>
</reference>
<dbReference type="EMBL" id="CP019688">
    <property type="protein sequence ID" value="AQQ14200.1"/>
    <property type="molecule type" value="Genomic_DNA"/>
</dbReference>
<feature type="domain" description="Peptidase M1 membrane alanine aminopeptidase" evidence="1">
    <location>
        <begin position="219"/>
        <end position="407"/>
    </location>
</feature>
<dbReference type="Gene3D" id="1.10.390.10">
    <property type="entry name" value="Neutral Protease Domain 2"/>
    <property type="match status" value="1"/>
</dbReference>
<evidence type="ECO:0000259" key="1">
    <source>
        <dbReference type="Pfam" id="PF01433"/>
    </source>
</evidence>
<sequence length="417" mass="47413" precursor="true">MKKNLRLRSTPIPGHRDTYTGVDFNLGFHVTHYDLDMDYKVGPNRLDATATLTLTPWRELDHMTLDLMDALRVRRVDATVGGVKRFRQSQNKLRITFAEPVPVDTEFRLSIRYSGTPRPRRTSWGMLGWEELTNGALTANQPNGAPTWFPCDDTPDEKATYSIRVRPDQPYQVITTETQRPIATYLATINVGEFTYHDLGPTTGVWLPRGVAMGDFALQQQMVDFFTAAFGPYPYERYTAVVHDELLEIPLEAAGLSIFGRNHTRGNERLIAHELAHQWFGNSLGLAQWSDIWLNEGFACYAEWLWADFRGISLIDDSVRAHYLEQTPHHWILADPGPKDMFDDRVYKRGALLVHALRREVGDVAFFAALKTYTACSTHGVVEPFDLVNALKTHAPNADVDRVMDMWLNHPALPECP</sequence>
<dbReference type="CDD" id="cd09603">
    <property type="entry name" value="M1_APN_like"/>
    <property type="match status" value="1"/>
</dbReference>
<proteinExistence type="predicted"/>
<dbReference type="InterPro" id="IPR045357">
    <property type="entry name" value="Aminopeptidase_N-like_N"/>
</dbReference>
<dbReference type="AlphaFoldDB" id="A0A1Q2HTQ7"/>
<dbReference type="InterPro" id="IPR014782">
    <property type="entry name" value="Peptidase_M1_dom"/>
</dbReference>
<keyword evidence="4" id="KW-1185">Reference proteome</keyword>
<dbReference type="GO" id="GO:0005737">
    <property type="term" value="C:cytoplasm"/>
    <property type="evidence" value="ECO:0007669"/>
    <property type="project" value="TreeGrafter"/>
</dbReference>
<dbReference type="EC" id="3.4.11.2" evidence="3"/>
<dbReference type="GO" id="GO:0005615">
    <property type="term" value="C:extracellular space"/>
    <property type="evidence" value="ECO:0007669"/>
    <property type="project" value="TreeGrafter"/>
</dbReference>
<keyword evidence="3" id="KW-0031">Aminopeptidase</keyword>
<organism evidence="3 4">
    <name type="scientific">Corynebacterium glaucum</name>
    <dbReference type="NCBI Taxonomy" id="187491"/>
    <lineage>
        <taxon>Bacteria</taxon>
        <taxon>Bacillati</taxon>
        <taxon>Actinomycetota</taxon>
        <taxon>Actinomycetes</taxon>
        <taxon>Mycobacteriales</taxon>
        <taxon>Corynebacteriaceae</taxon>
        <taxon>Corynebacterium</taxon>
    </lineage>
</organism>
<dbReference type="KEGG" id="cgv:CGLAU_01035"/>
<dbReference type="GO" id="GO:0016285">
    <property type="term" value="F:alanyl aminopeptidase activity"/>
    <property type="evidence" value="ECO:0007669"/>
    <property type="project" value="UniProtKB-EC"/>
</dbReference>
<evidence type="ECO:0000259" key="2">
    <source>
        <dbReference type="Pfam" id="PF17900"/>
    </source>
</evidence>
<dbReference type="InterPro" id="IPR042097">
    <property type="entry name" value="Aminopeptidase_N-like_N_sf"/>
</dbReference>
<name>A0A1Q2HTQ7_9CORY</name>
<dbReference type="PANTHER" id="PTHR11533">
    <property type="entry name" value="PROTEASE M1 ZINC METALLOPROTEASE"/>
    <property type="match status" value="1"/>
</dbReference>
<dbReference type="OrthoDB" id="100605at2"/>
<dbReference type="Gene3D" id="2.60.40.1730">
    <property type="entry name" value="tricorn interacting facor f3 domain"/>
    <property type="match status" value="1"/>
</dbReference>
<dbReference type="InterPro" id="IPR050344">
    <property type="entry name" value="Peptidase_M1_aminopeptidases"/>
</dbReference>
<protein>
    <submittedName>
        <fullName evidence="3">Aminopeptidase N</fullName>
        <ecNumber evidence="3">3.4.11.2</ecNumber>
    </submittedName>
</protein>
<evidence type="ECO:0000313" key="3">
    <source>
        <dbReference type="EMBL" id="AQQ14200.1"/>
    </source>
</evidence>
<dbReference type="PANTHER" id="PTHR11533:SF174">
    <property type="entry name" value="PUROMYCIN-SENSITIVE AMINOPEPTIDASE-RELATED"/>
    <property type="match status" value="1"/>
</dbReference>
<dbReference type="RefSeq" id="WP_095659082.1">
    <property type="nucleotide sequence ID" value="NZ_CALTZW010000018.1"/>
</dbReference>
<dbReference type="InterPro" id="IPR027268">
    <property type="entry name" value="Peptidase_M4/M1_CTD_sf"/>
</dbReference>
<dbReference type="SUPFAM" id="SSF63737">
    <property type="entry name" value="Leukotriene A4 hydrolase N-terminal domain"/>
    <property type="match status" value="1"/>
</dbReference>
<dbReference type="GO" id="GO:0016020">
    <property type="term" value="C:membrane"/>
    <property type="evidence" value="ECO:0007669"/>
    <property type="project" value="TreeGrafter"/>
</dbReference>
<dbReference type="GO" id="GO:0008270">
    <property type="term" value="F:zinc ion binding"/>
    <property type="evidence" value="ECO:0007669"/>
    <property type="project" value="InterPro"/>
</dbReference>
<gene>
    <name evidence="3" type="primary">pepN1</name>
    <name evidence="3" type="ORF">CGLAU_01035</name>
</gene>
<dbReference type="Pfam" id="PF17900">
    <property type="entry name" value="Peptidase_M1_N"/>
    <property type="match status" value="1"/>
</dbReference>
<dbReference type="GO" id="GO:0042277">
    <property type="term" value="F:peptide binding"/>
    <property type="evidence" value="ECO:0007669"/>
    <property type="project" value="TreeGrafter"/>
</dbReference>
<keyword evidence="3" id="KW-0378">Hydrolase</keyword>
<evidence type="ECO:0000313" key="4">
    <source>
        <dbReference type="Proteomes" id="UP000217209"/>
    </source>
</evidence>
<accession>A0A1Q2HTQ7</accession>